<proteinExistence type="predicted"/>
<feature type="compositionally biased region" description="Basic and acidic residues" evidence="2">
    <location>
        <begin position="53"/>
        <end position="70"/>
    </location>
</feature>
<feature type="region of interest" description="Disordered" evidence="2">
    <location>
        <begin position="39"/>
        <end position="72"/>
    </location>
</feature>
<dbReference type="InterPro" id="IPR016024">
    <property type="entry name" value="ARM-type_fold"/>
</dbReference>
<dbReference type="GO" id="GO:0016020">
    <property type="term" value="C:membrane"/>
    <property type="evidence" value="ECO:0007669"/>
    <property type="project" value="InterPro"/>
</dbReference>
<keyword evidence="1 4" id="KW-0675">Receptor</keyword>
<sequence>MQVQLLVTSQDVDNYKQIKSDLDQLRSIVEKSELWVYKRQGEDGMDGDGPSESENKNKGDSPASDKKKSETTSSYNYRVVKEILLRLSKLCVQEGSSGKKSRKQQQRLLRNMGAHSVVLELLQIPYEKGEDVRMQEIMKLAHEFLQNFCAGNQQNQIILHKHINLFLNPGILEAVTMQHIFMNNFQLCSEINERVVQHFVHCTETHGRHVQYLKFLQTIMVNSGEDILVFYNDRSSFQTLVQMMRSERDRMDENSPLMYHIHLVELLAVCTEGKNVYTEIKCNSLLPLDDIVRVVTHEDCIPEVKIAYINFLNHCYVDTEVEMKEIYTSNHMWKLFENFLVCNNTSDRKHADTVLECYVTETVMSIVTCFFSSPFSDQSTSLQKASVEACIKVLSDVAKSRAIAIPVDLDSQVNNLFVKSNNVVQKSILSWRLSAKNTFKRESSLTSSKDYRNIIERLQDIVSALEDRLRPLVQAELSVLVDVLHRPELLFPENTEARKKCESGGFISK</sequence>
<dbReference type="InterPro" id="IPR035910">
    <property type="entry name" value="RyR/IP3R_RIH_dom_sf"/>
</dbReference>
<comment type="caution">
    <text evidence="4">The sequence shown here is derived from an EMBL/GenBank/DDBJ whole genome shotgun (WGS) entry which is preliminary data.</text>
</comment>
<dbReference type="OrthoDB" id="8857976at2759"/>
<dbReference type="EMBL" id="SRLO01001117">
    <property type="protein sequence ID" value="TNN41326.1"/>
    <property type="molecule type" value="Genomic_DNA"/>
</dbReference>
<gene>
    <name evidence="4" type="primary">Itpr1_0</name>
    <name evidence="4" type="ORF">EYF80_048500</name>
</gene>
<dbReference type="SUPFAM" id="SSF48371">
    <property type="entry name" value="ARM repeat"/>
    <property type="match status" value="1"/>
</dbReference>
<dbReference type="InterPro" id="IPR015925">
    <property type="entry name" value="Ryanodine_IP3_receptor"/>
</dbReference>
<evidence type="ECO:0000313" key="5">
    <source>
        <dbReference type="Proteomes" id="UP000314294"/>
    </source>
</evidence>
<dbReference type="GO" id="GO:0005262">
    <property type="term" value="F:calcium channel activity"/>
    <property type="evidence" value="ECO:0007669"/>
    <property type="project" value="InterPro"/>
</dbReference>
<organism evidence="4 5">
    <name type="scientific">Liparis tanakae</name>
    <name type="common">Tanaka's snailfish</name>
    <dbReference type="NCBI Taxonomy" id="230148"/>
    <lineage>
        <taxon>Eukaryota</taxon>
        <taxon>Metazoa</taxon>
        <taxon>Chordata</taxon>
        <taxon>Craniata</taxon>
        <taxon>Vertebrata</taxon>
        <taxon>Euteleostomi</taxon>
        <taxon>Actinopterygii</taxon>
        <taxon>Neopterygii</taxon>
        <taxon>Teleostei</taxon>
        <taxon>Neoteleostei</taxon>
        <taxon>Acanthomorphata</taxon>
        <taxon>Eupercaria</taxon>
        <taxon>Perciformes</taxon>
        <taxon>Cottioidei</taxon>
        <taxon>Cottales</taxon>
        <taxon>Liparidae</taxon>
        <taxon>Liparis</taxon>
    </lineage>
</organism>
<evidence type="ECO:0000256" key="2">
    <source>
        <dbReference type="SAM" id="MobiDB-lite"/>
    </source>
</evidence>
<accession>A0A4Z2FJF3</accession>
<dbReference type="PANTHER" id="PTHR45816">
    <property type="entry name" value="MIR DOMAIN-CONTAINING PROTEIN"/>
    <property type="match status" value="1"/>
</dbReference>
<dbReference type="InterPro" id="IPR000699">
    <property type="entry name" value="RIH_dom"/>
</dbReference>
<dbReference type="Pfam" id="PF01365">
    <property type="entry name" value="RYDR_ITPR"/>
    <property type="match status" value="1"/>
</dbReference>
<evidence type="ECO:0000256" key="1">
    <source>
        <dbReference type="ARBA" id="ARBA00023170"/>
    </source>
</evidence>
<dbReference type="SUPFAM" id="SSF100909">
    <property type="entry name" value="IP3 receptor type 1 binding core, domain 2"/>
    <property type="match status" value="1"/>
</dbReference>
<name>A0A4Z2FJF3_9TELE</name>
<reference evidence="4 5" key="1">
    <citation type="submission" date="2019-03" db="EMBL/GenBank/DDBJ databases">
        <title>First draft genome of Liparis tanakae, snailfish: a comprehensive survey of snailfish specific genes.</title>
        <authorList>
            <person name="Kim W."/>
            <person name="Song I."/>
            <person name="Jeong J.-H."/>
            <person name="Kim D."/>
            <person name="Kim S."/>
            <person name="Ryu S."/>
            <person name="Song J.Y."/>
            <person name="Lee S.K."/>
        </authorList>
    </citation>
    <scope>NUCLEOTIDE SEQUENCE [LARGE SCALE GENOMIC DNA]</scope>
    <source>
        <tissue evidence="4">Muscle</tissue>
    </source>
</reference>
<evidence type="ECO:0000313" key="4">
    <source>
        <dbReference type="EMBL" id="TNN41326.1"/>
    </source>
</evidence>
<protein>
    <submittedName>
        <fullName evidence="4">Inositol 1,4,5-trisphosphate receptor type 1</fullName>
    </submittedName>
</protein>
<dbReference type="AlphaFoldDB" id="A0A4Z2FJF3"/>
<keyword evidence="5" id="KW-1185">Reference proteome</keyword>
<dbReference type="PANTHER" id="PTHR45816:SF2">
    <property type="entry name" value="INOSITOL 1,4,5-TRISPHOSPHATE RECEPTOR"/>
    <property type="match status" value="1"/>
</dbReference>
<dbReference type="Proteomes" id="UP000314294">
    <property type="component" value="Unassembled WGS sequence"/>
</dbReference>
<feature type="domain" description="RIH" evidence="3">
    <location>
        <begin position="99"/>
        <end position="226"/>
    </location>
</feature>
<evidence type="ECO:0000259" key="3">
    <source>
        <dbReference type="Pfam" id="PF01365"/>
    </source>
</evidence>